<dbReference type="CDD" id="cd15482">
    <property type="entry name" value="Sialidase_non-viral"/>
    <property type="match status" value="1"/>
</dbReference>
<evidence type="ECO:0000313" key="2">
    <source>
        <dbReference type="Proteomes" id="UP000199592"/>
    </source>
</evidence>
<dbReference type="PANTHER" id="PTHR47199">
    <property type="entry name" value="PHOTOSYSTEM II STABILITY/ASSEMBLY FACTOR HCF136, CHLOROPLASTIC"/>
    <property type="match status" value="1"/>
</dbReference>
<evidence type="ECO:0008006" key="3">
    <source>
        <dbReference type="Google" id="ProtNLM"/>
    </source>
</evidence>
<dbReference type="AlphaFoldDB" id="A0A1H2RNS4"/>
<dbReference type="InterPro" id="IPR015943">
    <property type="entry name" value="WD40/YVTN_repeat-like_dom_sf"/>
</dbReference>
<dbReference type="Gene3D" id="2.130.10.10">
    <property type="entry name" value="YVTN repeat-like/Quinoprotein amine dehydrogenase"/>
    <property type="match status" value="1"/>
</dbReference>
<proteinExistence type="predicted"/>
<dbReference type="Proteomes" id="UP000199592">
    <property type="component" value="Unassembled WGS sequence"/>
</dbReference>
<name>A0A1H2RNS4_9FLAO</name>
<dbReference type="PANTHER" id="PTHR47199:SF2">
    <property type="entry name" value="PHOTOSYSTEM II STABILITY_ASSEMBLY FACTOR HCF136, CHLOROPLASTIC"/>
    <property type="match status" value="1"/>
</dbReference>
<organism evidence="1 2">
    <name type="scientific">Flagellimonas zhangzhouensis</name>
    <dbReference type="NCBI Taxonomy" id="1073328"/>
    <lineage>
        <taxon>Bacteria</taxon>
        <taxon>Pseudomonadati</taxon>
        <taxon>Bacteroidota</taxon>
        <taxon>Flavobacteriia</taxon>
        <taxon>Flavobacteriales</taxon>
        <taxon>Flavobacteriaceae</taxon>
        <taxon>Flagellimonas</taxon>
    </lineage>
</organism>
<keyword evidence="2" id="KW-1185">Reference proteome</keyword>
<dbReference type="SUPFAM" id="SSF110296">
    <property type="entry name" value="Oligoxyloglucan reducing end-specific cellobiohydrolase"/>
    <property type="match status" value="1"/>
</dbReference>
<dbReference type="EMBL" id="FNMY01000001">
    <property type="protein sequence ID" value="SDW20918.1"/>
    <property type="molecule type" value="Genomic_DNA"/>
</dbReference>
<reference evidence="2" key="1">
    <citation type="submission" date="2016-10" db="EMBL/GenBank/DDBJ databases">
        <authorList>
            <person name="Varghese N."/>
            <person name="Submissions S."/>
        </authorList>
    </citation>
    <scope>NUCLEOTIDE SEQUENCE [LARGE SCALE GENOMIC DNA]</scope>
    <source>
        <strain evidence="2">DSM 25030</strain>
    </source>
</reference>
<protein>
    <recommendedName>
        <fullName evidence="3">Oxidoreductase</fullName>
    </recommendedName>
</protein>
<dbReference type="STRING" id="1073328.SAMN05216294_2085"/>
<gene>
    <name evidence="1" type="ORF">SAMN04487892_0733</name>
</gene>
<accession>A0A1H2RNS4</accession>
<sequence>MISPYFWGKINTMRYILSLLTALILVSCAEEPKKKLFNTVEITPVLQDSVSIRAITFLDGRTLAFAGSNGMYGTVDVNSGQVRSNIQTYDSFTPNFRAVGHTATDFFMLSVESPALLYKTGDQGKMEVVYKEEGESVFYDSLTFWNDFEGIAVGDTVEGCLSIIITRDGGASWTKIPCSDLPEGIEGEGAFAASNSNIVVKGDKVWIGTTEGRVYFSSDKGNTWEIQETPIIAKEPTQGIYSMDFYDENIGFAIGGDYTRPDSSVKNKIKTIDGGKTWQLIADGQEPGYKSCVQFVPNSEGMGLVAIGFTGISYSADGGESWKQLSEEPFFTLRFLNDSTAFTAGSKRIAKLEFK</sequence>
<evidence type="ECO:0000313" key="1">
    <source>
        <dbReference type="EMBL" id="SDW20918.1"/>
    </source>
</evidence>